<feature type="transmembrane region" description="Helical" evidence="6">
    <location>
        <begin position="487"/>
        <end position="504"/>
    </location>
</feature>
<dbReference type="GO" id="GO:0008271">
    <property type="term" value="F:secondary active sulfate transmembrane transporter activity"/>
    <property type="evidence" value="ECO:0007669"/>
    <property type="project" value="InterPro"/>
</dbReference>
<dbReference type="AlphaFoldDB" id="A0A2A9P3U1"/>
<feature type="transmembrane region" description="Helical" evidence="6">
    <location>
        <begin position="335"/>
        <end position="356"/>
    </location>
</feature>
<reference evidence="8 9" key="1">
    <citation type="journal article" date="2015" name="BMC Genomics">
        <title>Gene expression during zombie ant biting behavior reflects the complexity underlying fungal parasitic behavioral manipulation.</title>
        <authorList>
            <person name="de Bekker C."/>
            <person name="Ohm R.A."/>
            <person name="Loreto R.G."/>
            <person name="Sebastian A."/>
            <person name="Albert I."/>
            <person name="Merrow M."/>
            <person name="Brachmann A."/>
            <person name="Hughes D.P."/>
        </authorList>
    </citation>
    <scope>NUCLEOTIDE SEQUENCE [LARGE SCALE GENOMIC DNA]</scope>
    <source>
        <strain evidence="8 9">SC16a</strain>
    </source>
</reference>
<feature type="transmembrane region" description="Helical" evidence="6">
    <location>
        <begin position="168"/>
        <end position="191"/>
    </location>
</feature>
<feature type="transmembrane region" description="Helical" evidence="6">
    <location>
        <begin position="280"/>
        <end position="303"/>
    </location>
</feature>
<dbReference type="GO" id="GO:0016020">
    <property type="term" value="C:membrane"/>
    <property type="evidence" value="ECO:0007669"/>
    <property type="project" value="UniProtKB-SubCell"/>
</dbReference>
<feature type="transmembrane region" description="Helical" evidence="6">
    <location>
        <begin position="414"/>
        <end position="435"/>
    </location>
</feature>
<gene>
    <name evidence="8" type="ORF">XA68_18037</name>
</gene>
<evidence type="ECO:0000256" key="5">
    <source>
        <dbReference type="SAM" id="MobiDB-lite"/>
    </source>
</evidence>
<organism evidence="8 9">
    <name type="scientific">Ophiocordyceps unilateralis</name>
    <name type="common">Zombie-ant fungus</name>
    <name type="synonym">Torrubia unilateralis</name>
    <dbReference type="NCBI Taxonomy" id="268505"/>
    <lineage>
        <taxon>Eukaryota</taxon>
        <taxon>Fungi</taxon>
        <taxon>Dikarya</taxon>
        <taxon>Ascomycota</taxon>
        <taxon>Pezizomycotina</taxon>
        <taxon>Sordariomycetes</taxon>
        <taxon>Hypocreomycetidae</taxon>
        <taxon>Hypocreales</taxon>
        <taxon>Ophiocordycipitaceae</taxon>
        <taxon>Ophiocordyceps</taxon>
    </lineage>
</organism>
<proteinExistence type="predicted"/>
<dbReference type="Proteomes" id="UP000037136">
    <property type="component" value="Unassembled WGS sequence"/>
</dbReference>
<dbReference type="Pfam" id="PF01740">
    <property type="entry name" value="STAS"/>
    <property type="match status" value="1"/>
</dbReference>
<evidence type="ECO:0000313" key="8">
    <source>
        <dbReference type="EMBL" id="PFH55560.1"/>
    </source>
</evidence>
<dbReference type="Gene3D" id="3.30.750.24">
    <property type="entry name" value="STAS domain"/>
    <property type="match status" value="1"/>
</dbReference>
<dbReference type="STRING" id="268505.A0A2A9P3U1"/>
<dbReference type="InterPro" id="IPR001902">
    <property type="entry name" value="SLC26A/SulP_fam"/>
</dbReference>
<feature type="transmembrane region" description="Helical" evidence="6">
    <location>
        <begin position="111"/>
        <end position="130"/>
    </location>
</feature>
<name>A0A2A9P3U1_OPHUN</name>
<keyword evidence="4 6" id="KW-0472">Membrane</keyword>
<keyword evidence="9" id="KW-1185">Reference proteome</keyword>
<feature type="transmembrane region" description="Helical" evidence="6">
    <location>
        <begin position="203"/>
        <end position="226"/>
    </location>
</feature>
<dbReference type="EMBL" id="LAZP02000858">
    <property type="protein sequence ID" value="PFH55560.1"/>
    <property type="molecule type" value="Genomic_DNA"/>
</dbReference>
<evidence type="ECO:0000256" key="4">
    <source>
        <dbReference type="ARBA" id="ARBA00023136"/>
    </source>
</evidence>
<comment type="subcellular location">
    <subcellularLocation>
        <location evidence="1">Membrane</location>
        <topology evidence="1">Multi-pass membrane protein</topology>
    </subcellularLocation>
</comment>
<reference evidence="8 9" key="2">
    <citation type="journal article" date="2017" name="Sci. Rep.">
        <title>Ant-infecting Ophiocordyceps genomes reveal a high diversity of potential behavioral manipulation genes and a possible major role for enterotoxins.</title>
        <authorList>
            <person name="de Bekker C."/>
            <person name="Ohm R.A."/>
            <person name="Evans H.C."/>
            <person name="Brachmann A."/>
            <person name="Hughes D.P."/>
        </authorList>
    </citation>
    <scope>NUCLEOTIDE SEQUENCE [LARGE SCALE GENOMIC DNA]</scope>
    <source>
        <strain evidence="8 9">SC16a</strain>
    </source>
</reference>
<feature type="transmembrane region" description="Helical" evidence="6">
    <location>
        <begin position="376"/>
        <end position="394"/>
    </location>
</feature>
<evidence type="ECO:0000259" key="7">
    <source>
        <dbReference type="PROSITE" id="PS50801"/>
    </source>
</evidence>
<feature type="region of interest" description="Disordered" evidence="5">
    <location>
        <begin position="731"/>
        <end position="770"/>
    </location>
</feature>
<evidence type="ECO:0000256" key="3">
    <source>
        <dbReference type="ARBA" id="ARBA00022989"/>
    </source>
</evidence>
<evidence type="ECO:0000256" key="1">
    <source>
        <dbReference type="ARBA" id="ARBA00004141"/>
    </source>
</evidence>
<dbReference type="InterPro" id="IPR036513">
    <property type="entry name" value="STAS_dom_sf"/>
</dbReference>
<dbReference type="PANTHER" id="PTHR11814">
    <property type="entry name" value="SULFATE TRANSPORTER"/>
    <property type="match status" value="1"/>
</dbReference>
<feature type="domain" description="STAS" evidence="7">
    <location>
        <begin position="567"/>
        <end position="728"/>
    </location>
</feature>
<dbReference type="PROSITE" id="PS01130">
    <property type="entry name" value="SLC26A"/>
    <property type="match status" value="1"/>
</dbReference>
<dbReference type="InterPro" id="IPR018045">
    <property type="entry name" value="S04_transporter_CS"/>
</dbReference>
<feature type="transmembrane region" description="Helical" evidence="6">
    <location>
        <begin position="246"/>
        <end position="268"/>
    </location>
</feature>
<dbReference type="InterPro" id="IPR011547">
    <property type="entry name" value="SLC26A/SulP_dom"/>
</dbReference>
<dbReference type="PROSITE" id="PS50801">
    <property type="entry name" value="STAS"/>
    <property type="match status" value="1"/>
</dbReference>
<dbReference type="FunFam" id="3.30.750.24:FF:000024">
    <property type="entry name" value="Sulfate permease 2"/>
    <property type="match status" value="1"/>
</dbReference>
<dbReference type="NCBIfam" id="TIGR00815">
    <property type="entry name" value="sulP"/>
    <property type="match status" value="1"/>
</dbReference>
<feature type="compositionally biased region" description="Polar residues" evidence="5">
    <location>
        <begin position="617"/>
        <end position="627"/>
    </location>
</feature>
<feature type="region of interest" description="Disordered" evidence="5">
    <location>
        <begin position="602"/>
        <end position="627"/>
    </location>
</feature>
<feature type="compositionally biased region" description="Basic and acidic residues" evidence="5">
    <location>
        <begin position="602"/>
        <end position="613"/>
    </location>
</feature>
<dbReference type="OrthoDB" id="288203at2759"/>
<comment type="caution">
    <text evidence="8">The sequence shown here is derived from an EMBL/GenBank/DDBJ whole genome shotgun (WGS) entry which is preliminary data.</text>
</comment>
<dbReference type="InterPro" id="IPR002645">
    <property type="entry name" value="STAS_dom"/>
</dbReference>
<evidence type="ECO:0000313" key="9">
    <source>
        <dbReference type="Proteomes" id="UP000037136"/>
    </source>
</evidence>
<evidence type="ECO:0000256" key="6">
    <source>
        <dbReference type="SAM" id="Phobius"/>
    </source>
</evidence>
<keyword evidence="2 6" id="KW-0812">Transmembrane</keyword>
<accession>A0A2A9P3U1</accession>
<evidence type="ECO:0000256" key="2">
    <source>
        <dbReference type="ARBA" id="ARBA00022692"/>
    </source>
</evidence>
<protein>
    <recommendedName>
        <fullName evidence="7">STAS domain-containing protein</fullName>
    </recommendedName>
</protein>
<sequence>MPRLATQAGHVLAKVLGIKLQNSEPESAKSISSAASSHDFFVDGGATSSEWLRHQLPSPDGVRRYAKSLFPFLAWVPHYNLQWLAGDVVSGLTIGAIVVPQGMAYASLAKLEPQFGLYSSFVGVVIYWIFGTSKDISIGNVAVLSSIVGSVVDDITSRPGSQDIPPHVIASALSIVAGSIVLVIGLLRCGWIVDLISIPSLSAFMTGSAITIAASQLPALVGVSGFSNRDSPYLVIVNTIRHLPNIKLDAAMGLSALFALYFIRYSLARAAKGFPSKKRIFFFVNTMRTVVIILLYTVVSWLVNMHRRDDPAFRVLGTIPKGFRQAGIPKMPSGIISHFASHLPVAIVVMLAEHIAISKSFGRINNYTINPSQEMVAIGMANLLGPLLGAYPTTGSFSRTAVNSEAGVRTPAGGVMSGLVVFLATYFLTGAFFYIPNAALSAVIIHAVCDLIASPNSLYQFWRVSPLEVPIFLVSVFVTVFRSIEDGLYVTVGLSLVILLYQILKARGRFLGKVRVYSVLGDHVIGEEREKLSEDCGTLTTGRDVFLPLHHEDGSNPEVEIESPYAGIFIFRFSEGFNYSNAGSALDYMTSVILAQTRRTSPEVFKRPGDRPWNHPGPSQSSTTQEQSDIVCLPTLKAIILDLSSVNNVDVTSMQCLVDVRKQLDQYTSPEVVDWHIACINNRWTKRALAAAGFGLPTAGADGKGRRWKPIFSVAEMRDTAEDLISEKTQMSVQDEEMGRESDSPDIYSSSSSTETAVINEKGASVVSRPRRTEAAVYGRNQPFAHVDLTSALQSAIANVEARQEFHRDD</sequence>
<dbReference type="Pfam" id="PF00916">
    <property type="entry name" value="Sulfate_transp"/>
    <property type="match status" value="1"/>
</dbReference>
<keyword evidence="3 6" id="KW-1133">Transmembrane helix</keyword>